<dbReference type="Proteomes" id="UP000675881">
    <property type="component" value="Chromosome 7"/>
</dbReference>
<evidence type="ECO:0000256" key="3">
    <source>
        <dbReference type="ARBA" id="ARBA00022598"/>
    </source>
</evidence>
<dbReference type="InterPro" id="IPR000873">
    <property type="entry name" value="AMP-dep_synth/lig_dom"/>
</dbReference>
<dbReference type="Gene3D" id="3.40.50.980">
    <property type="match status" value="2"/>
</dbReference>
<keyword evidence="7" id="KW-1185">Reference proteome</keyword>
<dbReference type="InterPro" id="IPR045851">
    <property type="entry name" value="AMP-bd_C_sf"/>
</dbReference>
<accession>A0A7R8HBP4</accession>
<keyword evidence="4" id="KW-0576">Peroxisome</keyword>
<dbReference type="PANTHER" id="PTHR24096:SF149">
    <property type="entry name" value="AMP-BINDING DOMAIN-CONTAINING PROTEIN-RELATED"/>
    <property type="match status" value="1"/>
</dbReference>
<comment type="subcellular location">
    <subcellularLocation>
        <location evidence="1">Peroxisome</location>
    </subcellularLocation>
</comment>
<dbReference type="GO" id="GO:0005777">
    <property type="term" value="C:peroxisome"/>
    <property type="evidence" value="ECO:0007669"/>
    <property type="project" value="UniProtKB-SubCell"/>
</dbReference>
<dbReference type="PANTHER" id="PTHR24096">
    <property type="entry name" value="LONG-CHAIN-FATTY-ACID--COA LIGASE"/>
    <property type="match status" value="1"/>
</dbReference>
<dbReference type="SUPFAM" id="SSF56801">
    <property type="entry name" value="Acetyl-CoA synthetase-like"/>
    <property type="match status" value="1"/>
</dbReference>
<dbReference type="EC" id="6.2.1.12" evidence="6"/>
<protein>
    <submittedName>
        <fullName evidence="6">4CL</fullName>
        <ecNumber evidence="6">6.2.1.12</ecNumber>
    </submittedName>
</protein>
<organism evidence="6 7">
    <name type="scientific">Lepeophtheirus salmonis</name>
    <name type="common">Salmon louse</name>
    <name type="synonym">Caligus salmonis</name>
    <dbReference type="NCBI Taxonomy" id="72036"/>
    <lineage>
        <taxon>Eukaryota</taxon>
        <taxon>Metazoa</taxon>
        <taxon>Ecdysozoa</taxon>
        <taxon>Arthropoda</taxon>
        <taxon>Crustacea</taxon>
        <taxon>Multicrustacea</taxon>
        <taxon>Hexanauplia</taxon>
        <taxon>Copepoda</taxon>
        <taxon>Siphonostomatoida</taxon>
        <taxon>Caligidae</taxon>
        <taxon>Lepeophtheirus</taxon>
    </lineage>
</organism>
<keyword evidence="3 6" id="KW-0436">Ligase</keyword>
<gene>
    <name evidence="6" type="ORF">LSAA_13322</name>
</gene>
<dbReference type="EMBL" id="HG994586">
    <property type="protein sequence ID" value="CAF2998421.1"/>
    <property type="molecule type" value="Genomic_DNA"/>
</dbReference>
<dbReference type="AlphaFoldDB" id="A0A7R8HBP4"/>
<dbReference type="OrthoDB" id="10253869at2759"/>
<dbReference type="Gene3D" id="3.30.300.30">
    <property type="match status" value="1"/>
</dbReference>
<proteinExistence type="inferred from homology"/>
<evidence type="ECO:0000256" key="1">
    <source>
        <dbReference type="ARBA" id="ARBA00004275"/>
    </source>
</evidence>
<evidence type="ECO:0000313" key="7">
    <source>
        <dbReference type="Proteomes" id="UP000675881"/>
    </source>
</evidence>
<evidence type="ECO:0000259" key="5">
    <source>
        <dbReference type="Pfam" id="PF00501"/>
    </source>
</evidence>
<feature type="domain" description="AMP-dependent synthetase/ligase" evidence="5">
    <location>
        <begin position="88"/>
        <end position="449"/>
    </location>
</feature>
<evidence type="ECO:0000256" key="2">
    <source>
        <dbReference type="ARBA" id="ARBA00006432"/>
    </source>
</evidence>
<reference evidence="6" key="1">
    <citation type="submission" date="2021-02" db="EMBL/GenBank/DDBJ databases">
        <authorList>
            <person name="Bekaert M."/>
        </authorList>
    </citation>
    <scope>NUCLEOTIDE SEQUENCE</scope>
    <source>
        <strain evidence="6">IoA-00</strain>
    </source>
</reference>
<evidence type="ECO:0000313" key="6">
    <source>
        <dbReference type="EMBL" id="CAF2998421.1"/>
    </source>
</evidence>
<evidence type="ECO:0000256" key="4">
    <source>
        <dbReference type="ARBA" id="ARBA00023140"/>
    </source>
</evidence>
<name>A0A7R8HBP4_LEPSM</name>
<sequence>MGIRDSNLQLLTHTPSLCSKILMINVIENDGTLRGPNLQPIANNDDTALNDFSCSNKYLTPRHLGVIYLDHLCYSNKGSFLSYENEHRSNSISPREFVKYTKRFAHFISERHGNARFATVLLLNNTRFFFIPVVGTWFLGSSVSLFQPSSSRETIERQLMILKEELNLEEIVVITETFAIPKISNIGVDRIISLTPVPGYMSLQEIFMNDDNEVVEIFNREGTTSLQSEIAVTFWTSGSTGEPKGVLYSAENILNSIHYCSYVPFQIRHVIKNYEPSSLRLMILTNFFHPGGFTEGLRNILPQKRTGIILRSPNEYVDFSTTHLFNAIQTTKPNMIICSPEFAVKMNGASNDLSSQFDLSSVFVIYPIGGSINTNYEKKARNQFPSLKMICKGYGSTETLSISLGISDQHLGRLFPKYQLRILNPNGEPLGPNSVGDIVVKPGYGMRRYIGDHEYNITQDGSKDLVKVHNHHVYPQEIESFISSKCSFVKDIGVFGQKDKNGIERLSGVIVLHHIEKGLSLQNVLERTFEAYKFPRYKWLQGGVRVTSAIPRNANGKIFRGRLPLLFNNASENV</sequence>
<comment type="similarity">
    <text evidence="2">Belongs to the ATP-dependent AMP-binding enzyme family.</text>
</comment>
<dbReference type="GO" id="GO:0016207">
    <property type="term" value="F:4-coumarate-CoA ligase activity"/>
    <property type="evidence" value="ECO:0007669"/>
    <property type="project" value="UniProtKB-EC"/>
</dbReference>
<dbReference type="Gene3D" id="2.30.38.10">
    <property type="entry name" value="Luciferase, Domain 3"/>
    <property type="match status" value="1"/>
</dbReference>
<dbReference type="Pfam" id="PF00501">
    <property type="entry name" value="AMP-binding"/>
    <property type="match status" value="1"/>
</dbReference>